<dbReference type="Proteomes" id="UP001153269">
    <property type="component" value="Unassembled WGS sequence"/>
</dbReference>
<organism evidence="2 3">
    <name type="scientific">Pleuronectes platessa</name>
    <name type="common">European plaice</name>
    <dbReference type="NCBI Taxonomy" id="8262"/>
    <lineage>
        <taxon>Eukaryota</taxon>
        <taxon>Metazoa</taxon>
        <taxon>Chordata</taxon>
        <taxon>Craniata</taxon>
        <taxon>Vertebrata</taxon>
        <taxon>Euteleostomi</taxon>
        <taxon>Actinopterygii</taxon>
        <taxon>Neopterygii</taxon>
        <taxon>Teleostei</taxon>
        <taxon>Neoteleostei</taxon>
        <taxon>Acanthomorphata</taxon>
        <taxon>Carangaria</taxon>
        <taxon>Pleuronectiformes</taxon>
        <taxon>Pleuronectoidei</taxon>
        <taxon>Pleuronectidae</taxon>
        <taxon>Pleuronectes</taxon>
    </lineage>
</organism>
<name>A0A9N7VPD4_PLEPL</name>
<feature type="region of interest" description="Disordered" evidence="1">
    <location>
        <begin position="65"/>
        <end position="162"/>
    </location>
</feature>
<dbReference type="EMBL" id="CADEAL010004200">
    <property type="protein sequence ID" value="CAB1454159.1"/>
    <property type="molecule type" value="Genomic_DNA"/>
</dbReference>
<sequence length="162" mass="17942">MPAAGELRCVDAAIESVFRRHRQRIHFERGTENVEATPKHLANPYRAGAWLFTPDTEATLNRRAAPGRLPRAKALRRQRGASASGGPDCLSQVEGISQAIRSHLKSSKERSETGWSWRGERPRRVCQTTSGKSPKEPLMPPASPAKIVELPLSPLPFPSQFK</sequence>
<evidence type="ECO:0000313" key="3">
    <source>
        <dbReference type="Proteomes" id="UP001153269"/>
    </source>
</evidence>
<feature type="compositionally biased region" description="Basic residues" evidence="1">
    <location>
        <begin position="70"/>
        <end position="79"/>
    </location>
</feature>
<evidence type="ECO:0000313" key="2">
    <source>
        <dbReference type="EMBL" id="CAB1454159.1"/>
    </source>
</evidence>
<gene>
    <name evidence="2" type="ORF">PLEPLA_LOCUS41921</name>
</gene>
<keyword evidence="3" id="KW-1185">Reference proteome</keyword>
<protein>
    <submittedName>
        <fullName evidence="2">Uncharacterized protein</fullName>
    </submittedName>
</protein>
<accession>A0A9N7VPD4</accession>
<proteinExistence type="predicted"/>
<comment type="caution">
    <text evidence="2">The sequence shown here is derived from an EMBL/GenBank/DDBJ whole genome shotgun (WGS) entry which is preliminary data.</text>
</comment>
<feature type="compositionally biased region" description="Basic and acidic residues" evidence="1">
    <location>
        <begin position="106"/>
        <end position="123"/>
    </location>
</feature>
<reference evidence="2" key="1">
    <citation type="submission" date="2020-03" db="EMBL/GenBank/DDBJ databases">
        <authorList>
            <person name="Weist P."/>
        </authorList>
    </citation>
    <scope>NUCLEOTIDE SEQUENCE</scope>
</reference>
<evidence type="ECO:0000256" key="1">
    <source>
        <dbReference type="SAM" id="MobiDB-lite"/>
    </source>
</evidence>
<feature type="compositionally biased region" description="Pro residues" evidence="1">
    <location>
        <begin position="153"/>
        <end position="162"/>
    </location>
</feature>
<dbReference type="AlphaFoldDB" id="A0A9N7VPD4"/>